<dbReference type="EMBL" id="BLAU01000001">
    <property type="protein sequence ID" value="GET21270.1"/>
    <property type="molecule type" value="Genomic_DNA"/>
</dbReference>
<dbReference type="OrthoDB" id="176168at2"/>
<keyword evidence="1" id="KW-0732">Signal</keyword>
<sequence>MKTTNLIALTVGMFCVSQVMAQEPMKMKPEMTEFWDPEVTVVTPGDEPSDAPCDATVLFDGTPGSLAANWVGQDGNAPKWNVADGCVTVVRGTGVIQTKEKFGDVQLHIEWRTPAEVVGKSQGRGNSGIFLQERYELQVLDNYNNRTYRNGQAGSIYKQYAPLVNVCKKPGEWQTYDIIYTAPRFKEDGTLFTPARFTVLQNGVLVQNNVQLLGPTEYIGIPQYKAHGNGSVILQDHGNPVSYRNIWIRKL</sequence>
<dbReference type="GO" id="GO:0016787">
    <property type="term" value="F:hydrolase activity"/>
    <property type="evidence" value="ECO:0007669"/>
    <property type="project" value="InterPro"/>
</dbReference>
<gene>
    <name evidence="4" type="ORF">CLV93_108150</name>
    <name evidence="3" type="ORF">JCM18694_15160</name>
</gene>
<dbReference type="RefSeq" id="WP_106543047.1">
    <property type="nucleotide sequence ID" value="NZ_BLAU01000001.1"/>
</dbReference>
<proteinExistence type="predicted"/>
<dbReference type="Proteomes" id="UP000240621">
    <property type="component" value="Unassembled WGS sequence"/>
</dbReference>
<dbReference type="EMBL" id="PYGC01000008">
    <property type="protein sequence ID" value="PSK81749.1"/>
    <property type="molecule type" value="Genomic_DNA"/>
</dbReference>
<reference evidence="3 6" key="2">
    <citation type="submission" date="2019-10" db="EMBL/GenBank/DDBJ databases">
        <title>Prolixibacter strains distinguished by the presence of nitrate reductase genes were adept at nitrate-dependent anaerobic corrosion of metallic iron and carbon steel.</title>
        <authorList>
            <person name="Iino T."/>
            <person name="Shono N."/>
            <person name="Ito K."/>
            <person name="Nakamura R."/>
            <person name="Sueoka K."/>
            <person name="Harayama S."/>
            <person name="Ohkuma M."/>
        </authorList>
    </citation>
    <scope>NUCLEOTIDE SEQUENCE [LARGE SCALE GENOMIC DNA]</scope>
    <source>
        <strain evidence="3 6">MIC1-1</strain>
    </source>
</reference>
<organism evidence="4 5">
    <name type="scientific">Prolixibacter denitrificans</name>
    <dbReference type="NCBI Taxonomy" id="1541063"/>
    <lineage>
        <taxon>Bacteria</taxon>
        <taxon>Pseudomonadati</taxon>
        <taxon>Bacteroidota</taxon>
        <taxon>Bacteroidia</taxon>
        <taxon>Marinilabiliales</taxon>
        <taxon>Prolixibacteraceae</taxon>
        <taxon>Prolixibacter</taxon>
    </lineage>
</organism>
<dbReference type="Pfam" id="PF06439">
    <property type="entry name" value="3keto-disac_hyd"/>
    <property type="match status" value="1"/>
</dbReference>
<evidence type="ECO:0000259" key="2">
    <source>
        <dbReference type="Pfam" id="PF06439"/>
    </source>
</evidence>
<reference evidence="4 5" key="1">
    <citation type="submission" date="2018-03" db="EMBL/GenBank/DDBJ databases">
        <title>Genomic Encyclopedia of Archaeal and Bacterial Type Strains, Phase II (KMG-II): from individual species to whole genera.</title>
        <authorList>
            <person name="Goeker M."/>
        </authorList>
    </citation>
    <scope>NUCLEOTIDE SEQUENCE [LARGE SCALE GENOMIC DNA]</scope>
    <source>
        <strain evidence="4 5">DSM 27267</strain>
    </source>
</reference>
<evidence type="ECO:0000313" key="4">
    <source>
        <dbReference type="EMBL" id="PSK81749.1"/>
    </source>
</evidence>
<accession>A0A2P8C9V3</accession>
<dbReference type="InterPro" id="IPR010496">
    <property type="entry name" value="AL/BT2_dom"/>
</dbReference>
<feature type="signal peptide" evidence="1">
    <location>
        <begin position="1"/>
        <end position="21"/>
    </location>
</feature>
<feature type="domain" description="3-keto-alpha-glucoside-1,2-lyase/3-keto-2-hydroxy-glucal hydratase" evidence="2">
    <location>
        <begin position="55"/>
        <end position="249"/>
    </location>
</feature>
<dbReference type="Gene3D" id="2.60.120.560">
    <property type="entry name" value="Exo-inulinase, domain 1"/>
    <property type="match status" value="1"/>
</dbReference>
<dbReference type="Proteomes" id="UP000396862">
    <property type="component" value="Unassembled WGS sequence"/>
</dbReference>
<keyword evidence="6" id="KW-1185">Reference proteome</keyword>
<feature type="chain" id="PRO_5015159597" evidence="1">
    <location>
        <begin position="22"/>
        <end position="251"/>
    </location>
</feature>
<evidence type="ECO:0000313" key="5">
    <source>
        <dbReference type="Proteomes" id="UP000240621"/>
    </source>
</evidence>
<evidence type="ECO:0000256" key="1">
    <source>
        <dbReference type="SAM" id="SignalP"/>
    </source>
</evidence>
<evidence type="ECO:0000313" key="3">
    <source>
        <dbReference type="EMBL" id="GET21270.1"/>
    </source>
</evidence>
<comment type="caution">
    <text evidence="4">The sequence shown here is derived from an EMBL/GenBank/DDBJ whole genome shotgun (WGS) entry which is preliminary data.</text>
</comment>
<protein>
    <submittedName>
        <fullName evidence="3">Endo-1,3-1,4-beta glucanase-related protein</fullName>
    </submittedName>
    <submittedName>
        <fullName evidence="4">Uncharacterized protein DUF1080</fullName>
    </submittedName>
</protein>
<dbReference type="AlphaFoldDB" id="A0A2P8C9V3"/>
<evidence type="ECO:0000313" key="6">
    <source>
        <dbReference type="Proteomes" id="UP000396862"/>
    </source>
</evidence>
<name>A0A2P8C9V3_9BACT</name>